<evidence type="ECO:0000313" key="4">
    <source>
        <dbReference type="EMBL" id="PCH36639.1"/>
    </source>
</evidence>
<protein>
    <submittedName>
        <fullName evidence="4">NAD(P)-binding protein</fullName>
    </submittedName>
</protein>
<comment type="similarity">
    <text evidence="1">Belongs to the saccharopine dehydrogenase family.</text>
</comment>
<dbReference type="GO" id="GO:0005811">
    <property type="term" value="C:lipid droplet"/>
    <property type="evidence" value="ECO:0007669"/>
    <property type="project" value="TreeGrafter"/>
</dbReference>
<dbReference type="GO" id="GO:0005886">
    <property type="term" value="C:plasma membrane"/>
    <property type="evidence" value="ECO:0007669"/>
    <property type="project" value="TreeGrafter"/>
</dbReference>
<dbReference type="InterPro" id="IPR005097">
    <property type="entry name" value="Sacchrp_dh_NADP-bd"/>
</dbReference>
<dbReference type="Pfam" id="PF03435">
    <property type="entry name" value="Sacchrp_dh_NADP"/>
    <property type="match status" value="1"/>
</dbReference>
<dbReference type="PANTHER" id="PTHR12286:SF5">
    <property type="entry name" value="SACCHAROPINE DEHYDROGENASE-LIKE OXIDOREDUCTASE"/>
    <property type="match status" value="1"/>
</dbReference>
<dbReference type="GO" id="GO:0005739">
    <property type="term" value="C:mitochondrion"/>
    <property type="evidence" value="ECO:0007669"/>
    <property type="project" value="TreeGrafter"/>
</dbReference>
<keyword evidence="5" id="KW-1185">Reference proteome</keyword>
<dbReference type="OrthoDB" id="10268090at2759"/>
<dbReference type="OMA" id="GPYQLYG"/>
<feature type="transmembrane region" description="Helical" evidence="2">
    <location>
        <begin position="282"/>
        <end position="303"/>
    </location>
</feature>
<dbReference type="InterPro" id="IPR051276">
    <property type="entry name" value="Saccharopine_DH-like_oxidrdct"/>
</dbReference>
<accession>A0A2H3JD26</accession>
<evidence type="ECO:0000259" key="3">
    <source>
        <dbReference type="Pfam" id="PF03435"/>
    </source>
</evidence>
<name>A0A2H3JD26_WOLCO</name>
<keyword evidence="2" id="KW-0472">Membrane</keyword>
<dbReference type="InterPro" id="IPR036291">
    <property type="entry name" value="NAD(P)-bd_dom_sf"/>
</dbReference>
<dbReference type="AlphaFoldDB" id="A0A2H3JD26"/>
<organism evidence="4 5">
    <name type="scientific">Wolfiporia cocos (strain MD-104)</name>
    <name type="common">Brown rot fungus</name>
    <dbReference type="NCBI Taxonomy" id="742152"/>
    <lineage>
        <taxon>Eukaryota</taxon>
        <taxon>Fungi</taxon>
        <taxon>Dikarya</taxon>
        <taxon>Basidiomycota</taxon>
        <taxon>Agaricomycotina</taxon>
        <taxon>Agaricomycetes</taxon>
        <taxon>Polyporales</taxon>
        <taxon>Phaeolaceae</taxon>
        <taxon>Wolfiporia</taxon>
    </lineage>
</organism>
<feature type="domain" description="Saccharopine dehydrogenase NADP binding" evidence="3">
    <location>
        <begin position="4"/>
        <end position="130"/>
    </location>
</feature>
<dbReference type="Gene3D" id="3.40.50.720">
    <property type="entry name" value="NAD(P)-binding Rossmann-like Domain"/>
    <property type="match status" value="1"/>
</dbReference>
<gene>
    <name evidence="4" type="ORF">WOLCODRAFT_140540</name>
</gene>
<reference evidence="4 5" key="1">
    <citation type="journal article" date="2012" name="Science">
        <title>The Paleozoic origin of enzymatic lignin decomposition reconstructed from 31 fungal genomes.</title>
        <authorList>
            <person name="Floudas D."/>
            <person name="Binder M."/>
            <person name="Riley R."/>
            <person name="Barry K."/>
            <person name="Blanchette R.A."/>
            <person name="Henrissat B."/>
            <person name="Martinez A.T."/>
            <person name="Otillar R."/>
            <person name="Spatafora J.W."/>
            <person name="Yadav J.S."/>
            <person name="Aerts A."/>
            <person name="Benoit I."/>
            <person name="Boyd A."/>
            <person name="Carlson A."/>
            <person name="Copeland A."/>
            <person name="Coutinho P.M."/>
            <person name="de Vries R.P."/>
            <person name="Ferreira P."/>
            <person name="Findley K."/>
            <person name="Foster B."/>
            <person name="Gaskell J."/>
            <person name="Glotzer D."/>
            <person name="Gorecki P."/>
            <person name="Heitman J."/>
            <person name="Hesse C."/>
            <person name="Hori C."/>
            <person name="Igarashi K."/>
            <person name="Jurgens J.A."/>
            <person name="Kallen N."/>
            <person name="Kersten P."/>
            <person name="Kohler A."/>
            <person name="Kuees U."/>
            <person name="Kumar T.K.A."/>
            <person name="Kuo A."/>
            <person name="LaButti K."/>
            <person name="Larrondo L.F."/>
            <person name="Lindquist E."/>
            <person name="Ling A."/>
            <person name="Lombard V."/>
            <person name="Lucas S."/>
            <person name="Lundell T."/>
            <person name="Martin R."/>
            <person name="McLaughlin D.J."/>
            <person name="Morgenstern I."/>
            <person name="Morin E."/>
            <person name="Murat C."/>
            <person name="Nagy L.G."/>
            <person name="Nolan M."/>
            <person name="Ohm R.A."/>
            <person name="Patyshakuliyeva A."/>
            <person name="Rokas A."/>
            <person name="Ruiz-Duenas F.J."/>
            <person name="Sabat G."/>
            <person name="Salamov A."/>
            <person name="Samejima M."/>
            <person name="Schmutz J."/>
            <person name="Slot J.C."/>
            <person name="St John F."/>
            <person name="Stenlid J."/>
            <person name="Sun H."/>
            <person name="Sun S."/>
            <person name="Syed K."/>
            <person name="Tsang A."/>
            <person name="Wiebenga A."/>
            <person name="Young D."/>
            <person name="Pisabarro A."/>
            <person name="Eastwood D.C."/>
            <person name="Martin F."/>
            <person name="Cullen D."/>
            <person name="Grigoriev I.V."/>
            <person name="Hibbett D.S."/>
        </authorList>
    </citation>
    <scope>NUCLEOTIDE SEQUENCE [LARGE SCALE GENOMIC DNA]</scope>
    <source>
        <strain evidence="4 5">MD-104</strain>
    </source>
</reference>
<keyword evidence="2" id="KW-0812">Transmembrane</keyword>
<dbReference type="EMBL" id="KB467887">
    <property type="protein sequence ID" value="PCH36639.1"/>
    <property type="molecule type" value="Genomic_DNA"/>
</dbReference>
<dbReference type="Proteomes" id="UP000218811">
    <property type="component" value="Unassembled WGS sequence"/>
</dbReference>
<evidence type="ECO:0000313" key="5">
    <source>
        <dbReference type="Proteomes" id="UP000218811"/>
    </source>
</evidence>
<evidence type="ECO:0000256" key="1">
    <source>
        <dbReference type="ARBA" id="ARBA00038048"/>
    </source>
</evidence>
<dbReference type="PANTHER" id="PTHR12286">
    <property type="entry name" value="SACCHAROPINE DEHYDROGENASE-LIKE OXIDOREDUCTASE"/>
    <property type="match status" value="1"/>
</dbReference>
<proteinExistence type="inferred from homology"/>
<sequence>MSDILVLGATGFTGRLVTRYLANHPQRSSFTLSIAGRSASKLEELKRELKIDDSVRTVQVDVTQAAQVEEVVRAVKVVINIVGPYWRWAEPVIRACAVHGVDYVDLSAEMPMTRAMILKYDYIASKTGAHIVPASGFDTVPADLNVLLANKTLKAAAGAGAGLARTLAVYRIEGGISGGTLDSILTTISIPAAHRDEAMGDYGLSPGIKGIQSPRPPAYFTVPHSRPREYAMEWIMARINIPTVQRSWGLHALASLQPGRAEEAYGPRFTYQESMTLPVPGFLPAVLLNITWYALIASLAYLAPARWLAKKLIPPSGSGPSEEAMEKGFMDVTTYAETDVPGVAVKSVARARGDPGYILSSMLISESALAFLFDADEIPAKKRGGGVHTPSTALGEVLVRRLKDTGRFEFESSIVDADEEAEGRKTR</sequence>
<dbReference type="SUPFAM" id="SSF51735">
    <property type="entry name" value="NAD(P)-binding Rossmann-fold domains"/>
    <property type="match status" value="1"/>
</dbReference>
<dbReference type="GO" id="GO:0009247">
    <property type="term" value="P:glycolipid biosynthetic process"/>
    <property type="evidence" value="ECO:0007669"/>
    <property type="project" value="TreeGrafter"/>
</dbReference>
<evidence type="ECO:0000256" key="2">
    <source>
        <dbReference type="SAM" id="Phobius"/>
    </source>
</evidence>
<keyword evidence="2" id="KW-1133">Transmembrane helix</keyword>